<proteinExistence type="predicted"/>
<dbReference type="InterPro" id="IPR005598">
    <property type="entry name" value="ATP_synth_I"/>
</dbReference>
<evidence type="ECO:0000256" key="5">
    <source>
        <dbReference type="ARBA" id="ARBA00023136"/>
    </source>
</evidence>
<keyword evidence="2" id="KW-1003">Cell membrane</keyword>
<keyword evidence="3 6" id="KW-0812">Transmembrane</keyword>
<dbReference type="HOGENOM" id="CLU_2012875_0_0_6"/>
<dbReference type="Pfam" id="PF03899">
    <property type="entry name" value="ATP-synt_I"/>
    <property type="match status" value="1"/>
</dbReference>
<dbReference type="AlphaFoldDB" id="A0A0E2YXA7"/>
<dbReference type="OrthoDB" id="5772950at2"/>
<accession>A0A0E2YXA7</accession>
<comment type="caution">
    <text evidence="7">The sequence shown here is derived from an EMBL/GenBank/DDBJ whole genome shotgun (WGS) entry which is preliminary data.</text>
</comment>
<evidence type="ECO:0000256" key="4">
    <source>
        <dbReference type="ARBA" id="ARBA00022989"/>
    </source>
</evidence>
<feature type="transmembrane region" description="Helical" evidence="6">
    <location>
        <begin position="72"/>
        <end position="93"/>
    </location>
</feature>
<evidence type="ECO:0000256" key="2">
    <source>
        <dbReference type="ARBA" id="ARBA00022475"/>
    </source>
</evidence>
<evidence type="ECO:0000256" key="3">
    <source>
        <dbReference type="ARBA" id="ARBA00022692"/>
    </source>
</evidence>
<evidence type="ECO:0000313" key="8">
    <source>
        <dbReference type="Proteomes" id="UP000028839"/>
    </source>
</evidence>
<evidence type="ECO:0000256" key="6">
    <source>
        <dbReference type="SAM" id="Phobius"/>
    </source>
</evidence>
<keyword evidence="4 6" id="KW-1133">Transmembrane helix</keyword>
<keyword evidence="5 6" id="KW-0472">Membrane</keyword>
<evidence type="ECO:0000313" key="7">
    <source>
        <dbReference type="EMBL" id="KFI18088.1"/>
    </source>
</evidence>
<reference evidence="7 8" key="1">
    <citation type="submission" date="2014-07" db="EMBL/GenBank/DDBJ databases">
        <title>Comparative analysis of Nitrosococcus oceani genome inventories of strains from Pacific and Atlantic gyres.</title>
        <authorList>
            <person name="Lim C.K."/>
            <person name="Wang L."/>
            <person name="Sayavedra-Soto L.A."/>
            <person name="Klotz M.G."/>
        </authorList>
    </citation>
    <scope>NUCLEOTIDE SEQUENCE [LARGE SCALE GENOMIC DNA]</scope>
    <source>
        <strain evidence="7 8">C-27</strain>
    </source>
</reference>
<feature type="transmembrane region" description="Helical" evidence="6">
    <location>
        <begin position="12"/>
        <end position="33"/>
    </location>
</feature>
<evidence type="ECO:0000256" key="1">
    <source>
        <dbReference type="ARBA" id="ARBA00004651"/>
    </source>
</evidence>
<feature type="transmembrane region" description="Helical" evidence="6">
    <location>
        <begin position="99"/>
        <end position="115"/>
    </location>
</feature>
<dbReference type="GO" id="GO:0005886">
    <property type="term" value="C:plasma membrane"/>
    <property type="evidence" value="ECO:0007669"/>
    <property type="project" value="UniProtKB-SubCell"/>
</dbReference>
<sequence length="123" mass="13060">MSYAARVLRATLRRLLAVQLILVLPVVFAYAIIKGGDNALAAGYGGGIALINTAVMAWRVSQTSGKKALVELYIGAGIRFGLTLLLMAVGMGMLKLDPLALLLGFAVAQLGYLFNRVPIQEPD</sequence>
<comment type="subcellular location">
    <subcellularLocation>
        <location evidence="1">Cell membrane</location>
        <topology evidence="1">Multi-pass membrane protein</topology>
    </subcellularLocation>
</comment>
<feature type="transmembrane region" description="Helical" evidence="6">
    <location>
        <begin position="39"/>
        <end position="60"/>
    </location>
</feature>
<organism evidence="7 8">
    <name type="scientific">Nitrosococcus oceani C-27</name>
    <dbReference type="NCBI Taxonomy" id="314279"/>
    <lineage>
        <taxon>Bacteria</taxon>
        <taxon>Pseudomonadati</taxon>
        <taxon>Pseudomonadota</taxon>
        <taxon>Gammaproteobacteria</taxon>
        <taxon>Chromatiales</taxon>
        <taxon>Chromatiaceae</taxon>
        <taxon>Nitrosococcus</taxon>
    </lineage>
</organism>
<gene>
    <name evidence="7" type="ORF">IB75_16350</name>
</gene>
<dbReference type="EMBL" id="JPGN01000088">
    <property type="protein sequence ID" value="KFI18088.1"/>
    <property type="molecule type" value="Genomic_DNA"/>
</dbReference>
<dbReference type="Proteomes" id="UP000028839">
    <property type="component" value="Unassembled WGS sequence"/>
</dbReference>
<protein>
    <submittedName>
        <fullName evidence="7">ATP synthase subunit I</fullName>
    </submittedName>
</protein>
<name>A0A0E2YXA7_9GAMM</name>